<dbReference type="Gene3D" id="2.40.50.100">
    <property type="match status" value="1"/>
</dbReference>
<dbReference type="InterPro" id="IPR058647">
    <property type="entry name" value="BSH_CzcB-like"/>
</dbReference>
<feature type="signal peptide" evidence="2">
    <location>
        <begin position="1"/>
        <end position="24"/>
    </location>
</feature>
<evidence type="ECO:0000313" key="5">
    <source>
        <dbReference type="EMBL" id="TSJ76559.1"/>
    </source>
</evidence>
<feature type="domain" description="CusB-like beta-barrel" evidence="3">
    <location>
        <begin position="179"/>
        <end position="244"/>
    </location>
</feature>
<dbReference type="EMBL" id="VMBG01000002">
    <property type="protein sequence ID" value="TSJ76559.1"/>
    <property type="molecule type" value="Genomic_DNA"/>
</dbReference>
<sequence>MSSLFRPLLAATVSLAGLLPAVEAAVPRIFDGLILPYREVVVSTPVQGQIESISVKEGDAVTAGQTLGQLNNRLESLEMDRAKIVMSKKNFDFKGSKNLFDEKIISEDEVLNRRSEAEVAKLQYDVAAELVAQRTIKAPSAGLIVEKNREIGETVTATQPLFRIVDITQVYAQIFIRAEDLALVKEGNAISVRVPVLGPDATFKGTVDFIDPRVDAASGLLRVKVLIPNPEARLKAGLRAEVSL</sequence>
<dbReference type="Pfam" id="PF25954">
    <property type="entry name" value="Beta-barrel_RND_2"/>
    <property type="match status" value="1"/>
</dbReference>
<dbReference type="NCBIfam" id="TIGR01730">
    <property type="entry name" value="RND_mfp"/>
    <property type="match status" value="1"/>
</dbReference>
<name>A0A556QIV4_9BACT</name>
<organism evidence="5 6">
    <name type="scientific">Rariglobus hedericola</name>
    <dbReference type="NCBI Taxonomy" id="2597822"/>
    <lineage>
        <taxon>Bacteria</taxon>
        <taxon>Pseudomonadati</taxon>
        <taxon>Verrucomicrobiota</taxon>
        <taxon>Opitutia</taxon>
        <taxon>Opitutales</taxon>
        <taxon>Opitutaceae</taxon>
        <taxon>Rariglobus</taxon>
    </lineage>
</organism>
<reference evidence="5 6" key="1">
    <citation type="submission" date="2019-07" db="EMBL/GenBank/DDBJ databases">
        <title>Description of 53C-WASEF.</title>
        <authorList>
            <person name="Pitt A."/>
            <person name="Hahn M.W."/>
        </authorList>
    </citation>
    <scope>NUCLEOTIDE SEQUENCE [LARGE SCALE GENOMIC DNA]</scope>
    <source>
        <strain evidence="5 6">53C-WASEF</strain>
    </source>
</reference>
<dbReference type="GO" id="GO:1990281">
    <property type="term" value="C:efflux pump complex"/>
    <property type="evidence" value="ECO:0007669"/>
    <property type="project" value="TreeGrafter"/>
</dbReference>
<dbReference type="Gene3D" id="2.40.30.170">
    <property type="match status" value="1"/>
</dbReference>
<evidence type="ECO:0000313" key="6">
    <source>
        <dbReference type="Proteomes" id="UP000315648"/>
    </source>
</evidence>
<dbReference type="InterPro" id="IPR006143">
    <property type="entry name" value="RND_pump_MFP"/>
</dbReference>
<dbReference type="OrthoDB" id="9791520at2"/>
<evidence type="ECO:0000259" key="3">
    <source>
        <dbReference type="Pfam" id="PF25954"/>
    </source>
</evidence>
<comment type="caution">
    <text evidence="5">The sequence shown here is derived from an EMBL/GenBank/DDBJ whole genome shotgun (WGS) entry which is preliminary data.</text>
</comment>
<evidence type="ECO:0000256" key="1">
    <source>
        <dbReference type="ARBA" id="ARBA00009477"/>
    </source>
</evidence>
<dbReference type="AlphaFoldDB" id="A0A556QIV4"/>
<keyword evidence="2" id="KW-0732">Signal</keyword>
<feature type="domain" description="CzcB-like barrel-sandwich hybrid" evidence="4">
    <location>
        <begin position="39"/>
        <end position="166"/>
    </location>
</feature>
<evidence type="ECO:0000256" key="2">
    <source>
        <dbReference type="SAM" id="SignalP"/>
    </source>
</evidence>
<gene>
    <name evidence="5" type="ORF">FPL22_10530</name>
</gene>
<evidence type="ECO:0000259" key="4">
    <source>
        <dbReference type="Pfam" id="PF25973"/>
    </source>
</evidence>
<dbReference type="GO" id="GO:0015562">
    <property type="term" value="F:efflux transmembrane transporter activity"/>
    <property type="evidence" value="ECO:0007669"/>
    <property type="project" value="TreeGrafter"/>
</dbReference>
<keyword evidence="6" id="KW-1185">Reference proteome</keyword>
<dbReference type="PANTHER" id="PTHR30469:SF15">
    <property type="entry name" value="HLYD FAMILY OF SECRETION PROTEINS"/>
    <property type="match status" value="1"/>
</dbReference>
<dbReference type="InterPro" id="IPR058792">
    <property type="entry name" value="Beta-barrel_RND_2"/>
</dbReference>
<comment type="similarity">
    <text evidence="1">Belongs to the membrane fusion protein (MFP) (TC 8.A.1) family.</text>
</comment>
<proteinExistence type="inferred from homology"/>
<dbReference type="PANTHER" id="PTHR30469">
    <property type="entry name" value="MULTIDRUG RESISTANCE PROTEIN MDTA"/>
    <property type="match status" value="1"/>
</dbReference>
<feature type="chain" id="PRO_5022204266" evidence="2">
    <location>
        <begin position="25"/>
        <end position="244"/>
    </location>
</feature>
<accession>A0A556QIV4</accession>
<dbReference type="Proteomes" id="UP000315648">
    <property type="component" value="Unassembled WGS sequence"/>
</dbReference>
<protein>
    <submittedName>
        <fullName evidence="5">Efflux RND transporter periplasmic adaptor subunit</fullName>
    </submittedName>
</protein>
<dbReference type="RefSeq" id="WP_144230316.1">
    <property type="nucleotide sequence ID" value="NZ_CBCRVV010000004.1"/>
</dbReference>
<dbReference type="Pfam" id="PF25973">
    <property type="entry name" value="BSH_CzcB"/>
    <property type="match status" value="1"/>
</dbReference>
<dbReference type="SUPFAM" id="SSF111369">
    <property type="entry name" value="HlyD-like secretion proteins"/>
    <property type="match status" value="1"/>
</dbReference>
<dbReference type="FunFam" id="2.40.30.170:FF:000010">
    <property type="entry name" value="Efflux RND transporter periplasmic adaptor subunit"/>
    <property type="match status" value="1"/>
</dbReference>